<dbReference type="Proteomes" id="UP000734854">
    <property type="component" value="Unassembled WGS sequence"/>
</dbReference>
<evidence type="ECO:0000256" key="2">
    <source>
        <dbReference type="ARBA" id="ARBA00012513"/>
    </source>
</evidence>
<dbReference type="Pfam" id="PF03822">
    <property type="entry name" value="NAF"/>
    <property type="match status" value="1"/>
</dbReference>
<evidence type="ECO:0000256" key="7">
    <source>
        <dbReference type="ARBA" id="ARBA00022840"/>
    </source>
</evidence>
<keyword evidence="4" id="KW-0808">Transferase</keyword>
<evidence type="ECO:0000259" key="14">
    <source>
        <dbReference type="PROSITE" id="PS50011"/>
    </source>
</evidence>
<dbReference type="EMBL" id="JACMSC010000002">
    <property type="protein sequence ID" value="KAG6531065.1"/>
    <property type="molecule type" value="Genomic_DNA"/>
</dbReference>
<keyword evidence="17" id="KW-1185">Reference proteome</keyword>
<keyword evidence="5 12" id="KW-0547">Nucleotide-binding</keyword>
<dbReference type="SMART" id="SM00220">
    <property type="entry name" value="S_TKc"/>
    <property type="match status" value="1"/>
</dbReference>
<evidence type="ECO:0000256" key="10">
    <source>
        <dbReference type="ARBA" id="ARBA00048679"/>
    </source>
</evidence>
<name>A0A8J5HU95_ZINOF</name>
<dbReference type="CDD" id="cd12195">
    <property type="entry name" value="CIPK_C"/>
    <property type="match status" value="1"/>
</dbReference>
<proteinExistence type="inferred from homology"/>
<organism evidence="16 17">
    <name type="scientific">Zingiber officinale</name>
    <name type="common">Ginger</name>
    <name type="synonym">Amomum zingiber</name>
    <dbReference type="NCBI Taxonomy" id="94328"/>
    <lineage>
        <taxon>Eukaryota</taxon>
        <taxon>Viridiplantae</taxon>
        <taxon>Streptophyta</taxon>
        <taxon>Embryophyta</taxon>
        <taxon>Tracheophyta</taxon>
        <taxon>Spermatophyta</taxon>
        <taxon>Magnoliopsida</taxon>
        <taxon>Liliopsida</taxon>
        <taxon>Zingiberales</taxon>
        <taxon>Zingiberaceae</taxon>
        <taxon>Zingiber</taxon>
    </lineage>
</organism>
<dbReference type="EC" id="2.7.11.1" evidence="2"/>
<evidence type="ECO:0000256" key="6">
    <source>
        <dbReference type="ARBA" id="ARBA00022777"/>
    </source>
</evidence>
<dbReference type="AlphaFoldDB" id="A0A8J5HU95"/>
<evidence type="ECO:0000256" key="11">
    <source>
        <dbReference type="ARBA" id="ARBA00058225"/>
    </source>
</evidence>
<evidence type="ECO:0000313" key="16">
    <source>
        <dbReference type="EMBL" id="KAG6531065.1"/>
    </source>
</evidence>
<feature type="domain" description="Protein kinase" evidence="14">
    <location>
        <begin position="19"/>
        <end position="278"/>
    </location>
</feature>
<evidence type="ECO:0000256" key="9">
    <source>
        <dbReference type="ARBA" id="ARBA00047899"/>
    </source>
</evidence>
<evidence type="ECO:0000256" key="5">
    <source>
        <dbReference type="ARBA" id="ARBA00022741"/>
    </source>
</evidence>
<dbReference type="InterPro" id="IPR017441">
    <property type="entry name" value="Protein_kinase_ATP_BS"/>
</dbReference>
<feature type="domain" description="NAF" evidence="15">
    <location>
        <begin position="305"/>
        <end position="329"/>
    </location>
</feature>
<dbReference type="OrthoDB" id="193931at2759"/>
<dbReference type="Pfam" id="PF00069">
    <property type="entry name" value="Pkinase"/>
    <property type="match status" value="1"/>
</dbReference>
<evidence type="ECO:0000256" key="1">
    <source>
        <dbReference type="ARBA" id="ARBA00006234"/>
    </source>
</evidence>
<dbReference type="PANTHER" id="PTHR43895">
    <property type="entry name" value="CALCIUM/CALMODULIN-DEPENDENT PROTEIN KINASE KINASE-RELATED"/>
    <property type="match status" value="1"/>
</dbReference>
<sequence length="438" mass="48211">MAEHVAGAPPPAKIIFGTYELGRLLGRGASAKVYHARHLPSGQSVAIKVFPKPRRTAAASASDSFIREISALRHLRHRHIVRLREVLASRSTVYLVLDFAKGGQLFSRVEDRGRLPEDLSRRLFRQLISAVAYSHSRGVFHRDLKPENLLLDDAGDLKVSDFGFAALRPSSDCDRLLHTQCGTPAYVSPEILSGKKRDGYDGAKADIWSCGVILFVLNAGYLPFNDSNLISLYRKIYCGHHRCPRWTSPDLRRLIARLLDPNPATRISIDGILHDSWFAKGLDADQKAALMRPLADDSKPHHRRLSGGELNAFDLISFSSGLDLSGFFTEGIPDCERFVVAGGAADRMVERVEQVGKSEGLVVRREGEKGSAAVVERQNGELVVRVEVHRLLGDMAVVELEKGGAAGRFWNEKLRPTLGATGDSPLARRLRNVTSGST</sequence>
<comment type="catalytic activity">
    <reaction evidence="9">
        <text>L-threonyl-[protein] + ATP = O-phospho-L-threonyl-[protein] + ADP + H(+)</text>
        <dbReference type="Rhea" id="RHEA:46608"/>
        <dbReference type="Rhea" id="RHEA-COMP:11060"/>
        <dbReference type="Rhea" id="RHEA-COMP:11605"/>
        <dbReference type="ChEBI" id="CHEBI:15378"/>
        <dbReference type="ChEBI" id="CHEBI:30013"/>
        <dbReference type="ChEBI" id="CHEBI:30616"/>
        <dbReference type="ChEBI" id="CHEBI:61977"/>
        <dbReference type="ChEBI" id="CHEBI:456216"/>
        <dbReference type="EC" id="2.7.11.1"/>
    </reaction>
</comment>
<keyword evidence="8" id="KW-0464">Manganese</keyword>
<dbReference type="InterPro" id="IPR008271">
    <property type="entry name" value="Ser/Thr_kinase_AS"/>
</dbReference>
<gene>
    <name evidence="16" type="ORF">ZIOFF_004835</name>
</gene>
<dbReference type="GO" id="GO:0005524">
    <property type="term" value="F:ATP binding"/>
    <property type="evidence" value="ECO:0007669"/>
    <property type="project" value="UniProtKB-UniRule"/>
</dbReference>
<evidence type="ECO:0000313" key="17">
    <source>
        <dbReference type="Proteomes" id="UP000734854"/>
    </source>
</evidence>
<keyword evidence="7 12" id="KW-0067">ATP-binding</keyword>
<evidence type="ECO:0000256" key="3">
    <source>
        <dbReference type="ARBA" id="ARBA00022527"/>
    </source>
</evidence>
<dbReference type="GO" id="GO:0004674">
    <property type="term" value="F:protein serine/threonine kinase activity"/>
    <property type="evidence" value="ECO:0007669"/>
    <property type="project" value="UniProtKB-KW"/>
</dbReference>
<dbReference type="PANTHER" id="PTHR43895:SF151">
    <property type="entry name" value="CBL-INTERACTING SERINE_THREONINE-PROTEIN KINASE 11"/>
    <property type="match status" value="1"/>
</dbReference>
<dbReference type="PROSITE" id="PS50011">
    <property type="entry name" value="PROTEIN_KINASE_DOM"/>
    <property type="match status" value="1"/>
</dbReference>
<comment type="function">
    <text evidence="11">CIPK serine-threonine protein kinases interact with CBL proteins. Binding of a CBL protein to the regulatory NAF domain of CIPK protein lead to the activation of the kinase in a calcium-dependent manner.</text>
</comment>
<keyword evidence="3 13" id="KW-0723">Serine/threonine-protein kinase</keyword>
<dbReference type="GO" id="GO:0007165">
    <property type="term" value="P:signal transduction"/>
    <property type="evidence" value="ECO:0007669"/>
    <property type="project" value="InterPro"/>
</dbReference>
<dbReference type="InterPro" id="IPR000719">
    <property type="entry name" value="Prot_kinase_dom"/>
</dbReference>
<protein>
    <recommendedName>
        <fullName evidence="2">non-specific serine/threonine protein kinase</fullName>
        <ecNumber evidence="2">2.7.11.1</ecNumber>
    </recommendedName>
</protein>
<dbReference type="FunFam" id="3.30.200.20:FF:000042">
    <property type="entry name" value="Aurora kinase A"/>
    <property type="match status" value="1"/>
</dbReference>
<dbReference type="PROSITE" id="PS50816">
    <property type="entry name" value="NAF"/>
    <property type="match status" value="1"/>
</dbReference>
<comment type="similarity">
    <text evidence="1">Belongs to the protein kinase superfamily. CAMK Ser/Thr protein kinase family. SNF1 subfamily.</text>
</comment>
<reference evidence="16 17" key="1">
    <citation type="submission" date="2020-08" db="EMBL/GenBank/DDBJ databases">
        <title>Plant Genome Project.</title>
        <authorList>
            <person name="Zhang R.-G."/>
        </authorList>
    </citation>
    <scope>NUCLEOTIDE SEQUENCE [LARGE SCALE GENOMIC DNA]</scope>
    <source>
        <tissue evidence="16">Rhizome</tissue>
    </source>
</reference>
<evidence type="ECO:0000256" key="4">
    <source>
        <dbReference type="ARBA" id="ARBA00022679"/>
    </source>
</evidence>
<dbReference type="PROSITE" id="PS00108">
    <property type="entry name" value="PROTEIN_KINASE_ST"/>
    <property type="match status" value="1"/>
</dbReference>
<evidence type="ECO:0000256" key="8">
    <source>
        <dbReference type="ARBA" id="ARBA00023211"/>
    </source>
</evidence>
<dbReference type="InterPro" id="IPR004041">
    <property type="entry name" value="NAF_dom"/>
</dbReference>
<comment type="catalytic activity">
    <reaction evidence="10">
        <text>L-seryl-[protein] + ATP = O-phospho-L-seryl-[protein] + ADP + H(+)</text>
        <dbReference type="Rhea" id="RHEA:17989"/>
        <dbReference type="Rhea" id="RHEA-COMP:9863"/>
        <dbReference type="Rhea" id="RHEA-COMP:11604"/>
        <dbReference type="ChEBI" id="CHEBI:15378"/>
        <dbReference type="ChEBI" id="CHEBI:29999"/>
        <dbReference type="ChEBI" id="CHEBI:30616"/>
        <dbReference type="ChEBI" id="CHEBI:83421"/>
        <dbReference type="ChEBI" id="CHEBI:456216"/>
        <dbReference type="EC" id="2.7.11.1"/>
    </reaction>
</comment>
<keyword evidence="6" id="KW-0418">Kinase</keyword>
<dbReference type="PROSITE" id="PS00107">
    <property type="entry name" value="PROTEIN_KINASE_ATP"/>
    <property type="match status" value="1"/>
</dbReference>
<dbReference type="FunFam" id="1.10.510.10:FF:000571">
    <property type="entry name" value="Maternal embryonic leucine zipper kinase"/>
    <property type="match status" value="1"/>
</dbReference>
<evidence type="ECO:0000256" key="12">
    <source>
        <dbReference type="PROSITE-ProRule" id="PRU10141"/>
    </source>
</evidence>
<accession>A0A8J5HU95</accession>
<dbReference type="InterPro" id="IPR018451">
    <property type="entry name" value="NAF/FISL_domain"/>
</dbReference>
<feature type="binding site" evidence="12">
    <location>
        <position position="48"/>
    </location>
    <ligand>
        <name>ATP</name>
        <dbReference type="ChEBI" id="CHEBI:30616"/>
    </ligand>
</feature>
<evidence type="ECO:0000256" key="13">
    <source>
        <dbReference type="RuleBase" id="RU000304"/>
    </source>
</evidence>
<comment type="caution">
    <text evidence="16">The sequence shown here is derived from an EMBL/GenBank/DDBJ whole genome shotgun (WGS) entry which is preliminary data.</text>
</comment>
<evidence type="ECO:0000259" key="15">
    <source>
        <dbReference type="PROSITE" id="PS50816"/>
    </source>
</evidence>